<organism evidence="3 4">
    <name type="scientific">Rhodocollybia butyracea</name>
    <dbReference type="NCBI Taxonomy" id="206335"/>
    <lineage>
        <taxon>Eukaryota</taxon>
        <taxon>Fungi</taxon>
        <taxon>Dikarya</taxon>
        <taxon>Basidiomycota</taxon>
        <taxon>Agaricomycotina</taxon>
        <taxon>Agaricomycetes</taxon>
        <taxon>Agaricomycetidae</taxon>
        <taxon>Agaricales</taxon>
        <taxon>Marasmiineae</taxon>
        <taxon>Omphalotaceae</taxon>
        <taxon>Rhodocollybia</taxon>
    </lineage>
</organism>
<evidence type="ECO:0000256" key="1">
    <source>
        <dbReference type="SAM" id="MobiDB-lite"/>
    </source>
</evidence>
<comment type="caution">
    <text evidence="3">The sequence shown here is derived from an EMBL/GenBank/DDBJ whole genome shotgun (WGS) entry which is preliminary data.</text>
</comment>
<protein>
    <submittedName>
        <fullName evidence="3">Uncharacterized protein</fullName>
    </submittedName>
</protein>
<evidence type="ECO:0000256" key="2">
    <source>
        <dbReference type="SAM" id="Phobius"/>
    </source>
</evidence>
<name>A0A9P5PG56_9AGAR</name>
<dbReference type="AlphaFoldDB" id="A0A9P5PG56"/>
<keyword evidence="2" id="KW-1133">Transmembrane helix</keyword>
<keyword evidence="2" id="KW-0472">Membrane</keyword>
<accession>A0A9P5PG56</accession>
<gene>
    <name evidence="3" type="ORF">BDP27DRAFT_1368554</name>
</gene>
<keyword evidence="2" id="KW-0812">Transmembrane</keyword>
<dbReference type="Proteomes" id="UP000772434">
    <property type="component" value="Unassembled WGS sequence"/>
</dbReference>
<feature type="region of interest" description="Disordered" evidence="1">
    <location>
        <begin position="91"/>
        <end position="119"/>
    </location>
</feature>
<keyword evidence="4" id="KW-1185">Reference proteome</keyword>
<evidence type="ECO:0000313" key="3">
    <source>
        <dbReference type="EMBL" id="KAF9062771.1"/>
    </source>
</evidence>
<feature type="transmembrane region" description="Helical" evidence="2">
    <location>
        <begin position="137"/>
        <end position="154"/>
    </location>
</feature>
<dbReference type="EMBL" id="JADNRY010000162">
    <property type="protein sequence ID" value="KAF9062771.1"/>
    <property type="molecule type" value="Genomic_DNA"/>
</dbReference>
<evidence type="ECO:0000313" key="4">
    <source>
        <dbReference type="Proteomes" id="UP000772434"/>
    </source>
</evidence>
<feature type="region of interest" description="Disordered" evidence="1">
    <location>
        <begin position="182"/>
        <end position="205"/>
    </location>
</feature>
<feature type="compositionally biased region" description="Pro residues" evidence="1">
    <location>
        <begin position="196"/>
        <end position="205"/>
    </location>
</feature>
<sequence length="205" mass="22031">MNIGEEEEGIWKHIIVAKPACTPFKKSGWAIFYDVAELCPEKPKGSHTFRPITGVHGTPGASSQSISFTPPGSPIRSQSVEWDLDELNANMCHSSNSQPVDDQSPGSQNIDGSASQPADENITQLPLHLVHTPLTSVLPPALLLHLLFLIYQIVMCRLRLRAVEPPKPAVFEPSLAPAVVGLRRAQGPAQNSQSPGPGPEPELSA</sequence>
<proteinExistence type="predicted"/>
<reference evidence="3" key="1">
    <citation type="submission" date="2020-11" db="EMBL/GenBank/DDBJ databases">
        <authorList>
            <consortium name="DOE Joint Genome Institute"/>
            <person name="Ahrendt S."/>
            <person name="Riley R."/>
            <person name="Andreopoulos W."/>
            <person name="Labutti K."/>
            <person name="Pangilinan J."/>
            <person name="Ruiz-Duenas F.J."/>
            <person name="Barrasa J.M."/>
            <person name="Sanchez-Garcia M."/>
            <person name="Camarero S."/>
            <person name="Miyauchi S."/>
            <person name="Serrano A."/>
            <person name="Linde D."/>
            <person name="Babiker R."/>
            <person name="Drula E."/>
            <person name="Ayuso-Fernandez I."/>
            <person name="Pacheco R."/>
            <person name="Padilla G."/>
            <person name="Ferreira P."/>
            <person name="Barriuso J."/>
            <person name="Kellner H."/>
            <person name="Castanera R."/>
            <person name="Alfaro M."/>
            <person name="Ramirez L."/>
            <person name="Pisabarro A.G."/>
            <person name="Kuo A."/>
            <person name="Tritt A."/>
            <person name="Lipzen A."/>
            <person name="He G."/>
            <person name="Yan M."/>
            <person name="Ng V."/>
            <person name="Cullen D."/>
            <person name="Martin F."/>
            <person name="Rosso M.-N."/>
            <person name="Henrissat B."/>
            <person name="Hibbett D."/>
            <person name="Martinez A.T."/>
            <person name="Grigoriev I.V."/>
        </authorList>
    </citation>
    <scope>NUCLEOTIDE SEQUENCE</scope>
    <source>
        <strain evidence="3">AH 40177</strain>
    </source>
</reference>